<feature type="non-terminal residue" evidence="1">
    <location>
        <position position="1"/>
    </location>
</feature>
<sequence length="70" mass="7903">VKGEDSKPILVGEGKTLQIGKVAAEMEKSDFIQLFQEFPDVFTWSYDDVRGFNLKLAQHTIEMDPDAKSI</sequence>
<keyword evidence="2" id="KW-1185">Reference proteome</keyword>
<feature type="non-terminal residue" evidence="1">
    <location>
        <position position="70"/>
    </location>
</feature>
<accession>A0AA38CCN0</accession>
<proteinExistence type="predicted"/>
<evidence type="ECO:0000313" key="1">
    <source>
        <dbReference type="EMBL" id="KAH9297545.1"/>
    </source>
</evidence>
<comment type="caution">
    <text evidence="1">The sequence shown here is derived from an EMBL/GenBank/DDBJ whole genome shotgun (WGS) entry which is preliminary data.</text>
</comment>
<organism evidence="1 2">
    <name type="scientific">Taxus chinensis</name>
    <name type="common">Chinese yew</name>
    <name type="synonym">Taxus wallichiana var. chinensis</name>
    <dbReference type="NCBI Taxonomy" id="29808"/>
    <lineage>
        <taxon>Eukaryota</taxon>
        <taxon>Viridiplantae</taxon>
        <taxon>Streptophyta</taxon>
        <taxon>Embryophyta</taxon>
        <taxon>Tracheophyta</taxon>
        <taxon>Spermatophyta</taxon>
        <taxon>Pinopsida</taxon>
        <taxon>Pinidae</taxon>
        <taxon>Conifers II</taxon>
        <taxon>Cupressales</taxon>
        <taxon>Taxaceae</taxon>
        <taxon>Taxus</taxon>
    </lineage>
</organism>
<protein>
    <submittedName>
        <fullName evidence="1">Uncharacterized protein</fullName>
    </submittedName>
</protein>
<gene>
    <name evidence="1" type="ORF">KI387_029227</name>
</gene>
<dbReference type="AlphaFoldDB" id="A0AA38CCN0"/>
<dbReference type="EMBL" id="JAHRHJ020000010">
    <property type="protein sequence ID" value="KAH9297545.1"/>
    <property type="molecule type" value="Genomic_DNA"/>
</dbReference>
<dbReference type="Proteomes" id="UP000824469">
    <property type="component" value="Unassembled WGS sequence"/>
</dbReference>
<reference evidence="1 2" key="1">
    <citation type="journal article" date="2021" name="Nat. Plants">
        <title>The Taxus genome provides insights into paclitaxel biosynthesis.</title>
        <authorList>
            <person name="Xiong X."/>
            <person name="Gou J."/>
            <person name="Liao Q."/>
            <person name="Li Y."/>
            <person name="Zhou Q."/>
            <person name="Bi G."/>
            <person name="Li C."/>
            <person name="Du R."/>
            <person name="Wang X."/>
            <person name="Sun T."/>
            <person name="Guo L."/>
            <person name="Liang H."/>
            <person name="Lu P."/>
            <person name="Wu Y."/>
            <person name="Zhang Z."/>
            <person name="Ro D.K."/>
            <person name="Shang Y."/>
            <person name="Huang S."/>
            <person name="Yan J."/>
        </authorList>
    </citation>
    <scope>NUCLEOTIDE SEQUENCE [LARGE SCALE GENOMIC DNA]</scope>
    <source>
        <strain evidence="1">Ta-2019</strain>
    </source>
</reference>
<name>A0AA38CCN0_TAXCH</name>
<evidence type="ECO:0000313" key="2">
    <source>
        <dbReference type="Proteomes" id="UP000824469"/>
    </source>
</evidence>